<accession>A0A2T0BPD5</accession>
<keyword evidence="1" id="KW-1133">Transmembrane helix</keyword>
<feature type="transmembrane region" description="Helical" evidence="1">
    <location>
        <begin position="20"/>
        <end position="40"/>
    </location>
</feature>
<gene>
    <name evidence="2" type="ORF">CLLU_12360</name>
</gene>
<sequence length="236" mass="26593">MKYTRYDLKKDKSTKTFMILIFIVLFSAFILGTFIFQVIIKSPGDLNYTSTSKNKTESESGSSSILKNEDVKFAAVQGGIYKDKNNAAQEKEVLSKYGLPFYITESDKMRVFLGIFTEDNADKIMKSLGSQNVETSKMVFTIKQDGTCNTEIIQIVDANLKVLNKLSAEDVKSIQTAELKKWCSSLAEGETGNYKNKSVLKQLKEYINKLPVEITKDNSEGNYIYIFNLLKKVAAN</sequence>
<dbReference type="EMBL" id="PVXP01000012">
    <property type="protein sequence ID" value="PRR85747.1"/>
    <property type="molecule type" value="Genomic_DNA"/>
</dbReference>
<reference evidence="2 3" key="1">
    <citation type="submission" date="2018-03" db="EMBL/GenBank/DDBJ databases">
        <title>Genome sequence of Clostridium luticellarii DSM 29923.</title>
        <authorList>
            <person name="Poehlein A."/>
            <person name="Daniel R."/>
        </authorList>
    </citation>
    <scope>NUCLEOTIDE SEQUENCE [LARGE SCALE GENOMIC DNA]</scope>
    <source>
        <strain evidence="2 3">DSM 29923</strain>
    </source>
</reference>
<evidence type="ECO:0000313" key="3">
    <source>
        <dbReference type="Proteomes" id="UP000237798"/>
    </source>
</evidence>
<dbReference type="RefSeq" id="WP_106008699.1">
    <property type="nucleotide sequence ID" value="NZ_JALCPJ010000032.1"/>
</dbReference>
<dbReference type="OrthoDB" id="1936130at2"/>
<organism evidence="2 3">
    <name type="scientific">Clostridium luticellarii</name>
    <dbReference type="NCBI Taxonomy" id="1691940"/>
    <lineage>
        <taxon>Bacteria</taxon>
        <taxon>Bacillati</taxon>
        <taxon>Bacillota</taxon>
        <taxon>Clostridia</taxon>
        <taxon>Eubacteriales</taxon>
        <taxon>Clostridiaceae</taxon>
        <taxon>Clostridium</taxon>
    </lineage>
</organism>
<comment type="caution">
    <text evidence="2">The sequence shown here is derived from an EMBL/GenBank/DDBJ whole genome shotgun (WGS) entry which is preliminary data.</text>
</comment>
<protein>
    <recommendedName>
        <fullName evidence="4">SPOR domain-containing protein</fullName>
    </recommendedName>
</protein>
<keyword evidence="1" id="KW-0472">Membrane</keyword>
<dbReference type="Proteomes" id="UP000237798">
    <property type="component" value="Unassembled WGS sequence"/>
</dbReference>
<evidence type="ECO:0000313" key="2">
    <source>
        <dbReference type="EMBL" id="PRR85747.1"/>
    </source>
</evidence>
<proteinExistence type="predicted"/>
<keyword evidence="3" id="KW-1185">Reference proteome</keyword>
<evidence type="ECO:0000256" key="1">
    <source>
        <dbReference type="SAM" id="Phobius"/>
    </source>
</evidence>
<name>A0A2T0BPD5_9CLOT</name>
<dbReference type="AlphaFoldDB" id="A0A2T0BPD5"/>
<keyword evidence="1" id="KW-0812">Transmembrane</keyword>
<evidence type="ECO:0008006" key="4">
    <source>
        <dbReference type="Google" id="ProtNLM"/>
    </source>
</evidence>